<keyword evidence="1" id="KW-0812">Transmembrane</keyword>
<name>A0A6I4NYL2_9MICO</name>
<feature type="transmembrane region" description="Helical" evidence="1">
    <location>
        <begin position="173"/>
        <end position="195"/>
    </location>
</feature>
<reference evidence="2 3" key="1">
    <citation type="submission" date="2019-12" db="EMBL/GenBank/DDBJ databases">
        <authorList>
            <person name="Kim Y.S."/>
        </authorList>
    </citation>
    <scope>NUCLEOTIDE SEQUENCE [LARGE SCALE GENOMIC DNA]</scope>
    <source>
        <strain evidence="2 3">MMS17-SY077</strain>
    </source>
</reference>
<feature type="transmembrane region" description="Helical" evidence="1">
    <location>
        <begin position="75"/>
        <end position="95"/>
    </location>
</feature>
<sequence>MTFRFLLPESRPLVDVDYPDGPGNLPQQTRALRRDYGRASRLFVGIGATLGFGIALLVLGGALDLVATGGALLGVPFGLVGLGGAVVTGWLLLGLHRSGRRLARALASRYRSTYGPEHRGGLGDAGLARYFVFEPFLFWRIALASITLLGAIMLLSIAGFMPEQSAAGRLLSGAYGLVLLVAGCGLFGGTFRVNAAHSRRDPVQRRLWGD</sequence>
<evidence type="ECO:0000256" key="1">
    <source>
        <dbReference type="SAM" id="Phobius"/>
    </source>
</evidence>
<dbReference type="AlphaFoldDB" id="A0A6I4NYL2"/>
<dbReference type="RefSeq" id="WP_160423614.1">
    <property type="nucleotide sequence ID" value="NZ_WSTA01000023.1"/>
</dbReference>
<proteinExistence type="predicted"/>
<comment type="caution">
    <text evidence="2">The sequence shown here is derived from an EMBL/GenBank/DDBJ whole genome shotgun (WGS) entry which is preliminary data.</text>
</comment>
<evidence type="ECO:0000313" key="3">
    <source>
        <dbReference type="Proteomes" id="UP000438182"/>
    </source>
</evidence>
<keyword evidence="1" id="KW-0472">Membrane</keyword>
<feature type="transmembrane region" description="Helical" evidence="1">
    <location>
        <begin position="42"/>
        <end position="63"/>
    </location>
</feature>
<dbReference type="Proteomes" id="UP000438182">
    <property type="component" value="Unassembled WGS sequence"/>
</dbReference>
<protein>
    <submittedName>
        <fullName evidence="2">Uncharacterized protein</fullName>
    </submittedName>
</protein>
<feature type="transmembrane region" description="Helical" evidence="1">
    <location>
        <begin position="137"/>
        <end position="161"/>
    </location>
</feature>
<organism evidence="2 3">
    <name type="scientific">Agromyces seonyuensis</name>
    <dbReference type="NCBI Taxonomy" id="2662446"/>
    <lineage>
        <taxon>Bacteria</taxon>
        <taxon>Bacillati</taxon>
        <taxon>Actinomycetota</taxon>
        <taxon>Actinomycetes</taxon>
        <taxon>Micrococcales</taxon>
        <taxon>Microbacteriaceae</taxon>
        <taxon>Agromyces</taxon>
    </lineage>
</organism>
<gene>
    <name evidence="2" type="ORF">GB864_06885</name>
</gene>
<dbReference type="EMBL" id="WSTA01000023">
    <property type="protein sequence ID" value="MWB98272.1"/>
    <property type="molecule type" value="Genomic_DNA"/>
</dbReference>
<keyword evidence="3" id="KW-1185">Reference proteome</keyword>
<accession>A0A6I4NYL2</accession>
<keyword evidence="1" id="KW-1133">Transmembrane helix</keyword>
<evidence type="ECO:0000313" key="2">
    <source>
        <dbReference type="EMBL" id="MWB98272.1"/>
    </source>
</evidence>